<organism evidence="2 3">
    <name type="scientific">Tritrichomonas musculus</name>
    <dbReference type="NCBI Taxonomy" id="1915356"/>
    <lineage>
        <taxon>Eukaryota</taxon>
        <taxon>Metamonada</taxon>
        <taxon>Parabasalia</taxon>
        <taxon>Tritrichomonadida</taxon>
        <taxon>Tritrichomonadidae</taxon>
        <taxon>Tritrichomonas</taxon>
    </lineage>
</organism>
<reference evidence="2 3" key="1">
    <citation type="submission" date="2024-04" db="EMBL/GenBank/DDBJ databases">
        <title>Tritrichomonas musculus Genome.</title>
        <authorList>
            <person name="Alves-Ferreira E."/>
            <person name="Grigg M."/>
            <person name="Lorenzi H."/>
            <person name="Galac M."/>
        </authorList>
    </citation>
    <scope>NUCLEOTIDE SEQUENCE [LARGE SCALE GENOMIC DNA]</scope>
    <source>
        <strain evidence="2 3">EAF2021</strain>
    </source>
</reference>
<evidence type="ECO:0000256" key="1">
    <source>
        <dbReference type="SAM" id="Phobius"/>
    </source>
</evidence>
<name>A0ABR2IPA5_9EUKA</name>
<dbReference type="InterPro" id="IPR029058">
    <property type="entry name" value="AB_hydrolase_fold"/>
</dbReference>
<keyword evidence="1" id="KW-1133">Transmembrane helix</keyword>
<keyword evidence="1" id="KW-0812">Transmembrane</keyword>
<gene>
    <name evidence="2" type="ORF">M9Y10_009332</name>
</gene>
<accession>A0ABR2IPA5</accession>
<feature type="transmembrane region" description="Helical" evidence="1">
    <location>
        <begin position="83"/>
        <end position="105"/>
    </location>
</feature>
<protein>
    <submittedName>
        <fullName evidence="2">Uncharacterized protein</fullName>
    </submittedName>
</protein>
<proteinExistence type="predicted"/>
<keyword evidence="3" id="KW-1185">Reference proteome</keyword>
<dbReference type="Proteomes" id="UP001470230">
    <property type="component" value="Unassembled WGS sequence"/>
</dbReference>
<dbReference type="EMBL" id="JAPFFF010000015">
    <property type="protein sequence ID" value="KAK8866370.1"/>
    <property type="molecule type" value="Genomic_DNA"/>
</dbReference>
<evidence type="ECO:0000313" key="2">
    <source>
        <dbReference type="EMBL" id="KAK8866370.1"/>
    </source>
</evidence>
<comment type="caution">
    <text evidence="2">The sequence shown here is derived from an EMBL/GenBank/DDBJ whole genome shotgun (WGS) entry which is preliminary data.</text>
</comment>
<dbReference type="Gene3D" id="3.40.50.1820">
    <property type="entry name" value="alpha/beta hydrolase"/>
    <property type="match status" value="1"/>
</dbReference>
<sequence length="119" mass="14291">MAVICEIKLRVTNKHYDYTKTKDDIIHKLSEKEPKYILNPIISRFYHIKQQVFDKTDIYTFCGKKDGCILYLHGGGFVNQPLIFHWHFLSKISHITDFAYLFLFIQKRRFITMKNRTKS</sequence>
<evidence type="ECO:0000313" key="3">
    <source>
        <dbReference type="Proteomes" id="UP001470230"/>
    </source>
</evidence>
<keyword evidence="1" id="KW-0472">Membrane</keyword>